<sequence length="55" mass="5853">MKKTMRKGIILGAAITIAIGVIGGAAIIKPRVLNPWSGRTNDKDGIKLAVLNPWN</sequence>
<name>A0A8S5RF00_9VIRU</name>
<organism evidence="1">
    <name type="scientific">virus sp. ctE0n6</name>
    <dbReference type="NCBI Taxonomy" id="2827985"/>
    <lineage>
        <taxon>Viruses</taxon>
    </lineage>
</organism>
<proteinExistence type="predicted"/>
<dbReference type="EMBL" id="BK059101">
    <property type="protein sequence ID" value="DAE29943.1"/>
    <property type="molecule type" value="Genomic_DNA"/>
</dbReference>
<evidence type="ECO:0000313" key="1">
    <source>
        <dbReference type="EMBL" id="DAE29943.1"/>
    </source>
</evidence>
<accession>A0A8S5RF00</accession>
<protein>
    <submittedName>
        <fullName evidence="1">Uncharacterized protein</fullName>
    </submittedName>
</protein>
<reference evidence="1" key="1">
    <citation type="journal article" date="2021" name="Proc. Natl. Acad. Sci. U.S.A.">
        <title>A Catalog of Tens of Thousands of Viruses from Human Metagenomes Reveals Hidden Associations with Chronic Diseases.</title>
        <authorList>
            <person name="Tisza M.J."/>
            <person name="Buck C.B."/>
        </authorList>
    </citation>
    <scope>NUCLEOTIDE SEQUENCE</scope>
    <source>
        <strain evidence="1">CtE0n6</strain>
    </source>
</reference>